<evidence type="ECO:0000313" key="2">
    <source>
        <dbReference type="EMBL" id="POY72460.1"/>
    </source>
</evidence>
<feature type="compositionally biased region" description="Basic and acidic residues" evidence="1">
    <location>
        <begin position="26"/>
        <end position="38"/>
    </location>
</feature>
<feature type="region of interest" description="Disordered" evidence="1">
    <location>
        <begin position="1"/>
        <end position="57"/>
    </location>
</feature>
<keyword evidence="3" id="KW-1185">Reference proteome</keyword>
<dbReference type="AlphaFoldDB" id="A0A2S5B6Q9"/>
<gene>
    <name evidence="2" type="ORF">BMF94_4286</name>
</gene>
<evidence type="ECO:0000313" key="3">
    <source>
        <dbReference type="Proteomes" id="UP000237144"/>
    </source>
</evidence>
<dbReference type="OrthoDB" id="2527212at2759"/>
<sequence length="492" mass="53239">MASTNQQQLGAPGPSERNAVQGGQEPKNHPDVKLDDNGHLYIGGPDRAPSAFRKDPKTRTVSLPVKLLALGATGSDQYHLKQSDTDSRLELTVGINVLKVEQVAVADGKRTTWMTVAPTDISFVKASVNRWEIEREGSDVLIAVVFVVPGEPVPFVLLFEMDLQHHERTAENAHVLFFDRLVFDHMKAFFESWRERGYCSADIDPVRALAIPPPGKSFITRKPLPPGYDPHDSKTWIPPFGPVSAEQERLYFEPALQPSELEVGPSGTATTSFKADEPVAPVFTQSGRTVKRRVPNPIISTTESDGDPEGGPRKARGRKPAKRGRRRSSPSTSPNDVPQASHAIASDVHGAEAMPNAPPADVAVGMDIDQAEDAKPEAHPGGPKSSQDAPTPSQDAAAILLQLMIGMEQAAPVRAPDPTVHMSTSNSGPKPAPHAGQSAVEQPDMRLRGTNGVDADEEDALSSRRSRRTSSRPSHMQDYAIFPGARKGRQKQ</sequence>
<name>A0A2S5B6Q9_9BASI</name>
<dbReference type="EMBL" id="PJQD01000048">
    <property type="protein sequence ID" value="POY72460.1"/>
    <property type="molecule type" value="Genomic_DNA"/>
</dbReference>
<comment type="caution">
    <text evidence="2">The sequence shown here is derived from an EMBL/GenBank/DDBJ whole genome shotgun (WGS) entry which is preliminary data.</text>
</comment>
<evidence type="ECO:0000256" key="1">
    <source>
        <dbReference type="SAM" id="MobiDB-lite"/>
    </source>
</evidence>
<organism evidence="2 3">
    <name type="scientific">Rhodotorula taiwanensis</name>
    <dbReference type="NCBI Taxonomy" id="741276"/>
    <lineage>
        <taxon>Eukaryota</taxon>
        <taxon>Fungi</taxon>
        <taxon>Dikarya</taxon>
        <taxon>Basidiomycota</taxon>
        <taxon>Pucciniomycotina</taxon>
        <taxon>Microbotryomycetes</taxon>
        <taxon>Sporidiobolales</taxon>
        <taxon>Sporidiobolaceae</taxon>
        <taxon>Rhodotorula</taxon>
    </lineage>
</organism>
<reference evidence="2 3" key="1">
    <citation type="journal article" date="2018" name="Front. Microbiol.">
        <title>Prospects for Fungal Bioremediation of Acidic Radioactive Waste Sites: Characterization and Genome Sequence of Rhodotorula taiwanensis MD1149.</title>
        <authorList>
            <person name="Tkavc R."/>
            <person name="Matrosova V.Y."/>
            <person name="Grichenko O.E."/>
            <person name="Gostincar C."/>
            <person name="Volpe R.P."/>
            <person name="Klimenkova P."/>
            <person name="Gaidamakova E.K."/>
            <person name="Zhou C.E."/>
            <person name="Stewart B.J."/>
            <person name="Lyman M.G."/>
            <person name="Malfatti S.A."/>
            <person name="Rubinfeld B."/>
            <person name="Courtot M."/>
            <person name="Singh J."/>
            <person name="Dalgard C.L."/>
            <person name="Hamilton T."/>
            <person name="Frey K.G."/>
            <person name="Gunde-Cimerman N."/>
            <person name="Dugan L."/>
            <person name="Daly M.J."/>
        </authorList>
    </citation>
    <scope>NUCLEOTIDE SEQUENCE [LARGE SCALE GENOMIC DNA]</scope>
    <source>
        <strain evidence="2 3">MD1149</strain>
    </source>
</reference>
<feature type="region of interest" description="Disordered" evidence="1">
    <location>
        <begin position="257"/>
        <end position="492"/>
    </location>
</feature>
<proteinExistence type="predicted"/>
<dbReference type="Proteomes" id="UP000237144">
    <property type="component" value="Unassembled WGS sequence"/>
</dbReference>
<accession>A0A2S5B6Q9</accession>
<protein>
    <submittedName>
        <fullName evidence="2">Uncharacterized protein</fullName>
    </submittedName>
</protein>
<feature type="compositionally biased region" description="Polar residues" evidence="1">
    <location>
        <begin position="384"/>
        <end position="394"/>
    </location>
</feature>
<feature type="compositionally biased region" description="Basic residues" evidence="1">
    <location>
        <begin position="313"/>
        <end position="328"/>
    </location>
</feature>